<comment type="caution">
    <text evidence="5">The sequence shown here is derived from an EMBL/GenBank/DDBJ whole genome shotgun (WGS) entry which is preliminary data.</text>
</comment>
<evidence type="ECO:0000256" key="1">
    <source>
        <dbReference type="ARBA" id="ARBA00023015"/>
    </source>
</evidence>
<organism evidence="5 6">
    <name type="scientific">Paracoccus alkanivorans</name>
    <dbReference type="NCBI Taxonomy" id="2116655"/>
    <lineage>
        <taxon>Bacteria</taxon>
        <taxon>Pseudomonadati</taxon>
        <taxon>Pseudomonadota</taxon>
        <taxon>Alphaproteobacteria</taxon>
        <taxon>Rhodobacterales</taxon>
        <taxon>Paracoccaceae</taxon>
        <taxon>Paracoccus</taxon>
    </lineage>
</organism>
<evidence type="ECO:0000256" key="2">
    <source>
        <dbReference type="ARBA" id="ARBA00023125"/>
    </source>
</evidence>
<dbReference type="Gene3D" id="1.10.10.60">
    <property type="entry name" value="Homeodomain-like"/>
    <property type="match status" value="1"/>
</dbReference>
<gene>
    <name evidence="5" type="ORF">C9E81_20120</name>
</gene>
<dbReference type="AlphaFoldDB" id="A0A3M0M588"/>
<dbReference type="PANTHER" id="PTHR43280">
    <property type="entry name" value="ARAC-FAMILY TRANSCRIPTIONAL REGULATOR"/>
    <property type="match status" value="1"/>
</dbReference>
<protein>
    <submittedName>
        <fullName evidence="5">Helix-turn-helix domain-containing protein</fullName>
    </submittedName>
</protein>
<feature type="domain" description="HTH araC/xylS-type" evidence="4">
    <location>
        <begin position="168"/>
        <end position="266"/>
    </location>
</feature>
<evidence type="ECO:0000313" key="6">
    <source>
        <dbReference type="Proteomes" id="UP000273516"/>
    </source>
</evidence>
<dbReference type="PANTHER" id="PTHR43280:SF27">
    <property type="entry name" value="TRANSCRIPTIONAL REGULATOR MTLR"/>
    <property type="match status" value="1"/>
</dbReference>
<dbReference type="Proteomes" id="UP000273516">
    <property type="component" value="Unassembled WGS sequence"/>
</dbReference>
<dbReference type="SUPFAM" id="SSF46689">
    <property type="entry name" value="Homeodomain-like"/>
    <property type="match status" value="1"/>
</dbReference>
<name>A0A3M0M588_9RHOB</name>
<dbReference type="SUPFAM" id="SSF51182">
    <property type="entry name" value="RmlC-like cupins"/>
    <property type="match status" value="1"/>
</dbReference>
<dbReference type="InterPro" id="IPR018060">
    <property type="entry name" value="HTH_AraC"/>
</dbReference>
<dbReference type="GO" id="GO:0043565">
    <property type="term" value="F:sequence-specific DNA binding"/>
    <property type="evidence" value="ECO:0007669"/>
    <property type="project" value="InterPro"/>
</dbReference>
<keyword evidence="3" id="KW-0804">Transcription</keyword>
<evidence type="ECO:0000259" key="4">
    <source>
        <dbReference type="PROSITE" id="PS01124"/>
    </source>
</evidence>
<evidence type="ECO:0000256" key="3">
    <source>
        <dbReference type="ARBA" id="ARBA00023163"/>
    </source>
</evidence>
<reference evidence="5 6" key="1">
    <citation type="submission" date="2018-07" db="EMBL/GenBank/DDBJ databases">
        <authorList>
            <person name="Zhang Y."/>
            <person name="Wang L."/>
            <person name="Ma S."/>
        </authorList>
    </citation>
    <scope>NUCLEOTIDE SEQUENCE [LARGE SCALE GENOMIC DNA]</scope>
    <source>
        <strain evidence="5 6">4-2</strain>
    </source>
</reference>
<dbReference type="RefSeq" id="WP_122114148.1">
    <property type="nucleotide sequence ID" value="NZ_QOKZ01000011.1"/>
</dbReference>
<dbReference type="EMBL" id="QOKZ01000011">
    <property type="protein sequence ID" value="RMC31604.1"/>
    <property type="molecule type" value="Genomic_DNA"/>
</dbReference>
<dbReference type="PROSITE" id="PS01124">
    <property type="entry name" value="HTH_ARAC_FAMILY_2"/>
    <property type="match status" value="1"/>
</dbReference>
<dbReference type="Pfam" id="PF12833">
    <property type="entry name" value="HTH_18"/>
    <property type="match status" value="1"/>
</dbReference>
<accession>A0A3M0M588</accession>
<dbReference type="OrthoDB" id="345413at2"/>
<dbReference type="GO" id="GO:0003700">
    <property type="term" value="F:DNA-binding transcription factor activity"/>
    <property type="evidence" value="ECO:0007669"/>
    <property type="project" value="InterPro"/>
</dbReference>
<dbReference type="InterPro" id="IPR011051">
    <property type="entry name" value="RmlC_Cupin_sf"/>
</dbReference>
<dbReference type="InterPro" id="IPR009057">
    <property type="entry name" value="Homeodomain-like_sf"/>
</dbReference>
<keyword evidence="2" id="KW-0238">DNA-binding</keyword>
<sequence>MRCFKPITMKEPHWHGHVEANLISGAAMTYFFDDREIVVPENRLVIFWAGIPHQLTRVHPTGNGPMQLNNIYVPADAFLFLPHIGQLQASLLSGGMAMLPAPLCTKETIAGWYADYRSNDFERLEVVKMELNAMLRRAQTQEITYLAEPFTRFEKGRILGSAHVHHVVAMVRFILENLSEPMSNADVAAVTGLHENYAATLFSKIMRVPIKRFTIRMRLLRARAQLIENSTAISQIVQNCGFSSVSQFYDHFRQAYGTSPDRLRQHYKNNRI</sequence>
<keyword evidence="6" id="KW-1185">Reference proteome</keyword>
<dbReference type="SMART" id="SM00342">
    <property type="entry name" value="HTH_ARAC"/>
    <property type="match status" value="1"/>
</dbReference>
<evidence type="ECO:0000313" key="5">
    <source>
        <dbReference type="EMBL" id="RMC31604.1"/>
    </source>
</evidence>
<keyword evidence="1" id="KW-0805">Transcription regulation</keyword>
<proteinExistence type="predicted"/>